<gene>
    <name evidence="1" type="ORF">FLO80_01135</name>
</gene>
<evidence type="ECO:0000313" key="1">
    <source>
        <dbReference type="EMBL" id="KAA0920809.1"/>
    </source>
</evidence>
<organism evidence="1 2">
    <name type="scientific">Aquicoccus porphyridii</name>
    <dbReference type="NCBI Taxonomy" id="1852029"/>
    <lineage>
        <taxon>Bacteria</taxon>
        <taxon>Pseudomonadati</taxon>
        <taxon>Pseudomonadota</taxon>
        <taxon>Alphaproteobacteria</taxon>
        <taxon>Rhodobacterales</taxon>
        <taxon>Paracoccaceae</taxon>
        <taxon>Aquicoccus</taxon>
    </lineage>
</organism>
<reference evidence="1 2" key="1">
    <citation type="submission" date="2019-07" db="EMBL/GenBank/DDBJ databases">
        <title>Aquicoccus porphyridii gen. nov., sp. nov., isolated from a small marine red alga, Porphyridium marinum.</title>
        <authorList>
            <person name="Liu L."/>
        </authorList>
    </citation>
    <scope>NUCLEOTIDE SEQUENCE [LARGE SCALE GENOMIC DNA]</scope>
    <source>
        <strain evidence="1 2">L1 8-17</strain>
    </source>
</reference>
<sequence length="321" mass="36392">MQDKPQTFETPPMVDLDKAAWLTRLADVAEEHGHFQPLGKHHLAAFVDAGATLLVSFETLQGIRALSERAQPLGWDCVRTLGWSSLTLISEGDTWFRDRNVYGYFDRLIDDGFFDEFDTIVFYGAGPCGYAAAAFSVAAPGARVVAIQPQATLDPRVTEWDDRFTEMRRISFTDRYGYAPDMIDAADRAFVLYDPEVTLDAMHAALFTRPNVTKFRMRFMGSAIQSDLIEMNHLVALLDRAANGTLDTTSFARLMRDRRDHPPYLRSLLAAIDRQDRPWLATMLCRNVLARRNDAPRFARRLKQLEREAQDGNFAIPPARL</sequence>
<proteinExistence type="predicted"/>
<dbReference type="AlphaFoldDB" id="A0A5A9ZUG7"/>
<comment type="caution">
    <text evidence="1">The sequence shown here is derived from an EMBL/GenBank/DDBJ whole genome shotgun (WGS) entry which is preliminary data.</text>
</comment>
<keyword evidence="2" id="KW-1185">Reference proteome</keyword>
<accession>A0A5A9ZUG7</accession>
<dbReference type="EMBL" id="VINQ01000001">
    <property type="protein sequence ID" value="KAA0920809.1"/>
    <property type="molecule type" value="Genomic_DNA"/>
</dbReference>
<protein>
    <submittedName>
        <fullName evidence="1">Phosphoadenosine phosphosulfate reductase</fullName>
    </submittedName>
</protein>
<evidence type="ECO:0000313" key="2">
    <source>
        <dbReference type="Proteomes" id="UP000325291"/>
    </source>
</evidence>
<dbReference type="Proteomes" id="UP000325291">
    <property type="component" value="Unassembled WGS sequence"/>
</dbReference>
<name>A0A5A9ZUG7_9RHOB</name>